<gene>
    <name evidence="1" type="ORF">EJB05_01348</name>
</gene>
<keyword evidence="2" id="KW-1185">Reference proteome</keyword>
<sequence>MAVEGLCPCLLEHGGPRLLPAVVRFVVPAVACRSHPLEGVEVCVVVKMSVRRKMPTSKRFLQLKRDSAMDDQDFAKYNQDEEFVGEEDDVKREMTVDEGTQNESIVVKDLNMNAFRDQLANALFQRLFWVLNKWLIFLEHGERVVSDFRSRLTTETVEAPSPDEIILQQEEEYYLTTNGQM</sequence>
<dbReference type="Proteomes" id="UP000324897">
    <property type="component" value="Chromosome 6"/>
</dbReference>
<name>A0A5J9WPD0_9POAL</name>
<evidence type="ECO:0000313" key="2">
    <source>
        <dbReference type="Proteomes" id="UP000324897"/>
    </source>
</evidence>
<comment type="caution">
    <text evidence="1">The sequence shown here is derived from an EMBL/GenBank/DDBJ whole genome shotgun (WGS) entry which is preliminary data.</text>
</comment>
<evidence type="ECO:0000313" key="1">
    <source>
        <dbReference type="EMBL" id="TVU49999.1"/>
    </source>
</evidence>
<protein>
    <submittedName>
        <fullName evidence="1">Uncharacterized protein</fullName>
    </submittedName>
</protein>
<dbReference type="EMBL" id="RWGY01000002">
    <property type="protein sequence ID" value="TVU49999.1"/>
    <property type="molecule type" value="Genomic_DNA"/>
</dbReference>
<proteinExistence type="predicted"/>
<reference evidence="1 2" key="1">
    <citation type="journal article" date="2019" name="Sci. Rep.">
        <title>A high-quality genome of Eragrostis curvula grass provides insights into Poaceae evolution and supports new strategies to enhance forage quality.</title>
        <authorList>
            <person name="Carballo J."/>
            <person name="Santos B.A.C.M."/>
            <person name="Zappacosta D."/>
            <person name="Garbus I."/>
            <person name="Selva J.P."/>
            <person name="Gallo C.A."/>
            <person name="Diaz A."/>
            <person name="Albertini E."/>
            <person name="Caccamo M."/>
            <person name="Echenique V."/>
        </authorList>
    </citation>
    <scope>NUCLEOTIDE SEQUENCE [LARGE SCALE GENOMIC DNA]</scope>
    <source>
        <strain evidence="2">cv. Victoria</strain>
        <tissue evidence="1">Leaf</tissue>
    </source>
</reference>
<dbReference type="AlphaFoldDB" id="A0A5J9WPD0"/>
<dbReference type="Gramene" id="TVU49999">
    <property type="protein sequence ID" value="TVU49999"/>
    <property type="gene ID" value="EJB05_01348"/>
</dbReference>
<accession>A0A5J9WPD0</accession>
<organism evidence="1 2">
    <name type="scientific">Eragrostis curvula</name>
    <name type="common">weeping love grass</name>
    <dbReference type="NCBI Taxonomy" id="38414"/>
    <lineage>
        <taxon>Eukaryota</taxon>
        <taxon>Viridiplantae</taxon>
        <taxon>Streptophyta</taxon>
        <taxon>Embryophyta</taxon>
        <taxon>Tracheophyta</taxon>
        <taxon>Spermatophyta</taxon>
        <taxon>Magnoliopsida</taxon>
        <taxon>Liliopsida</taxon>
        <taxon>Poales</taxon>
        <taxon>Poaceae</taxon>
        <taxon>PACMAD clade</taxon>
        <taxon>Chloridoideae</taxon>
        <taxon>Eragrostideae</taxon>
        <taxon>Eragrostidinae</taxon>
        <taxon>Eragrostis</taxon>
    </lineage>
</organism>